<dbReference type="Gene3D" id="3.40.20.10">
    <property type="entry name" value="Severin"/>
    <property type="match status" value="1"/>
</dbReference>
<dbReference type="GO" id="GO:0003779">
    <property type="term" value="F:actin binding"/>
    <property type="evidence" value="ECO:0007669"/>
    <property type="project" value="InterPro"/>
</dbReference>
<evidence type="ECO:0000259" key="4">
    <source>
        <dbReference type="PROSITE" id="PS51263"/>
    </source>
</evidence>
<keyword evidence="3" id="KW-0339">Growth factor</keyword>
<protein>
    <submittedName>
        <fullName evidence="5">Glia maturation factor gamma</fullName>
    </submittedName>
</protein>
<dbReference type="FunFam" id="3.40.20.10:FF:000024">
    <property type="entry name" value="Glia maturation factor"/>
    <property type="match status" value="1"/>
</dbReference>
<evidence type="ECO:0000313" key="5">
    <source>
        <dbReference type="Ensembl" id="ENSPLOP00000014198.1"/>
    </source>
</evidence>
<sequence length="165" mass="18954">MSDSLVVCEVDPELKEKLRQFRFRKETDNAAIIMKVDKDRQMVVLEEEFQNISPEELKTELPERQPRFVVYSYKYVHEDGRVSYPLCFIFSSPVGCKPEQQMMYAGSKNRLVQTAELTKVWAWGWGSPVLGRRRGRVWASRSEGGWAEGPGLPILREEGASVLAL</sequence>
<dbReference type="Ensembl" id="ENSPLOT00000015740.1">
    <property type="protein sequence ID" value="ENSPLOP00000014198.1"/>
    <property type="gene ID" value="ENSPLOG00000010373.1"/>
</dbReference>
<organism evidence="5 6">
    <name type="scientific">Panthera leo</name>
    <name type="common">Lion</name>
    <dbReference type="NCBI Taxonomy" id="9689"/>
    <lineage>
        <taxon>Eukaryota</taxon>
        <taxon>Metazoa</taxon>
        <taxon>Chordata</taxon>
        <taxon>Craniata</taxon>
        <taxon>Vertebrata</taxon>
        <taxon>Euteleostomi</taxon>
        <taxon>Mammalia</taxon>
        <taxon>Eutheria</taxon>
        <taxon>Laurasiatheria</taxon>
        <taxon>Carnivora</taxon>
        <taxon>Feliformia</taxon>
        <taxon>Felidae</taxon>
        <taxon>Pantherinae</taxon>
        <taxon>Panthera</taxon>
    </lineage>
</organism>
<comment type="similarity">
    <text evidence="1">Belongs to the actin-binding proteins ADF family. GMF subfamily.</text>
</comment>
<dbReference type="PANTHER" id="PTHR11249:SF4">
    <property type="entry name" value="GLIA MATURATION FACTOR GAMMA"/>
    <property type="match status" value="1"/>
</dbReference>
<name>A0A8C8XA07_PANLE</name>
<feature type="domain" description="ADF-H" evidence="4">
    <location>
        <begin position="4"/>
        <end position="138"/>
    </location>
</feature>
<dbReference type="InterPro" id="IPR002108">
    <property type="entry name" value="ADF-H"/>
</dbReference>
<dbReference type="SUPFAM" id="SSF55753">
    <property type="entry name" value="Actin depolymerizing proteins"/>
    <property type="match status" value="1"/>
</dbReference>
<evidence type="ECO:0000313" key="6">
    <source>
        <dbReference type="Proteomes" id="UP000694399"/>
    </source>
</evidence>
<reference evidence="5" key="1">
    <citation type="journal article" date="2019" name="bioRxiv">
        <title>Long live the king: chromosome-level assembly of the lion (Panthera leo) using linked-read, Hi-C, and long read data.</title>
        <authorList>
            <person name="Armstrong E.E."/>
            <person name="Taylor R.W."/>
            <person name="Miller D.E."/>
            <person name="Kaelin C."/>
            <person name="Barsh G."/>
            <person name="Hadly E.A."/>
            <person name="Petrov D."/>
        </authorList>
    </citation>
    <scope>NUCLEOTIDE SEQUENCE [LARGE SCALE GENOMIC DNA]</scope>
</reference>
<evidence type="ECO:0000256" key="3">
    <source>
        <dbReference type="ARBA" id="ARBA00023030"/>
    </source>
</evidence>
<dbReference type="GO" id="GO:0034316">
    <property type="term" value="P:negative regulation of Arp2/3 complex-mediated actin nucleation"/>
    <property type="evidence" value="ECO:0007669"/>
    <property type="project" value="Ensembl"/>
</dbReference>
<dbReference type="Pfam" id="PF00241">
    <property type="entry name" value="Cofilin_ADF"/>
    <property type="match status" value="1"/>
</dbReference>
<dbReference type="GeneTree" id="ENSGT00390000008920"/>
<dbReference type="GO" id="GO:0071933">
    <property type="term" value="F:Arp2/3 complex binding"/>
    <property type="evidence" value="ECO:0007669"/>
    <property type="project" value="InterPro"/>
</dbReference>
<keyword evidence="6" id="KW-1185">Reference proteome</keyword>
<dbReference type="PANTHER" id="PTHR11249">
    <property type="entry name" value="GLIAL FACTOR NATURATION FACTOR"/>
    <property type="match status" value="1"/>
</dbReference>
<dbReference type="GO" id="GO:0030864">
    <property type="term" value="C:cortical actin cytoskeleton"/>
    <property type="evidence" value="ECO:0007669"/>
    <property type="project" value="TreeGrafter"/>
</dbReference>
<dbReference type="PROSITE" id="PS51263">
    <property type="entry name" value="ADF_H"/>
    <property type="match status" value="1"/>
</dbReference>
<dbReference type="SMART" id="SM00102">
    <property type="entry name" value="ADF"/>
    <property type="match status" value="1"/>
</dbReference>
<dbReference type="GO" id="GO:0008083">
    <property type="term" value="F:growth factor activity"/>
    <property type="evidence" value="ECO:0007669"/>
    <property type="project" value="UniProtKB-KW"/>
</dbReference>
<gene>
    <name evidence="5" type="primary">GMFG</name>
</gene>
<proteinExistence type="inferred from homology"/>
<reference evidence="5" key="2">
    <citation type="submission" date="2025-08" db="UniProtKB">
        <authorList>
            <consortium name="Ensembl"/>
        </authorList>
    </citation>
    <scope>IDENTIFICATION</scope>
</reference>
<dbReference type="Proteomes" id="UP000694399">
    <property type="component" value="Chromosome E3"/>
</dbReference>
<dbReference type="InterPro" id="IPR029006">
    <property type="entry name" value="ADF-H/Gelsolin-like_dom_sf"/>
</dbReference>
<keyword evidence="2" id="KW-0007">Acetylation</keyword>
<dbReference type="GO" id="GO:0071846">
    <property type="term" value="P:actin filament debranching"/>
    <property type="evidence" value="ECO:0007669"/>
    <property type="project" value="Ensembl"/>
</dbReference>
<dbReference type="AlphaFoldDB" id="A0A8C8XA07"/>
<dbReference type="InterPro" id="IPR011171">
    <property type="entry name" value="GMF"/>
</dbReference>
<evidence type="ECO:0000256" key="2">
    <source>
        <dbReference type="ARBA" id="ARBA00022990"/>
    </source>
</evidence>
<reference evidence="5" key="3">
    <citation type="submission" date="2025-09" db="UniProtKB">
        <authorList>
            <consortium name="Ensembl"/>
        </authorList>
    </citation>
    <scope>IDENTIFICATION</scope>
</reference>
<evidence type="ECO:0000256" key="1">
    <source>
        <dbReference type="ARBA" id="ARBA00010055"/>
    </source>
</evidence>
<accession>A0A8C8XA07</accession>
<dbReference type="CDD" id="cd11283">
    <property type="entry name" value="ADF_GMF-beta_like"/>
    <property type="match status" value="1"/>
</dbReference>